<dbReference type="InterPro" id="IPR009057">
    <property type="entry name" value="Homeodomain-like_sf"/>
</dbReference>
<dbReference type="InterPro" id="IPR036388">
    <property type="entry name" value="WH-like_DNA-bd_sf"/>
</dbReference>
<keyword evidence="2" id="KW-1185">Reference proteome</keyword>
<comment type="caution">
    <text evidence="1">The sequence shown here is derived from an EMBL/GenBank/DDBJ whole genome shotgun (WGS) entry which is preliminary data.</text>
</comment>
<evidence type="ECO:0000313" key="1">
    <source>
        <dbReference type="EMBL" id="PDW02290.1"/>
    </source>
</evidence>
<organism evidence="1 2">
    <name type="scientific">Candidatus Viridilinea mediisalina</name>
    <dbReference type="NCBI Taxonomy" id="2024553"/>
    <lineage>
        <taxon>Bacteria</taxon>
        <taxon>Bacillati</taxon>
        <taxon>Chloroflexota</taxon>
        <taxon>Chloroflexia</taxon>
        <taxon>Chloroflexales</taxon>
        <taxon>Chloroflexineae</taxon>
        <taxon>Oscillochloridaceae</taxon>
        <taxon>Candidatus Viridilinea</taxon>
    </lineage>
</organism>
<dbReference type="OrthoDB" id="9809529at2"/>
<evidence type="ECO:0000313" key="2">
    <source>
        <dbReference type="Proteomes" id="UP000220527"/>
    </source>
</evidence>
<dbReference type="Pfam" id="PF04255">
    <property type="entry name" value="DUF433"/>
    <property type="match status" value="1"/>
</dbReference>
<evidence type="ECO:0008006" key="3">
    <source>
        <dbReference type="Google" id="ProtNLM"/>
    </source>
</evidence>
<name>A0A2A6RHG6_9CHLR</name>
<dbReference type="PANTHER" id="PTHR34849">
    <property type="entry name" value="SSL5025 PROTEIN"/>
    <property type="match status" value="1"/>
</dbReference>
<dbReference type="Proteomes" id="UP000220527">
    <property type="component" value="Unassembled WGS sequence"/>
</dbReference>
<gene>
    <name evidence="1" type="ORF">CJ255_14775</name>
</gene>
<dbReference type="Gene3D" id="1.10.10.10">
    <property type="entry name" value="Winged helix-like DNA-binding domain superfamily/Winged helix DNA-binding domain"/>
    <property type="match status" value="1"/>
</dbReference>
<reference evidence="2" key="1">
    <citation type="submission" date="2017-08" db="EMBL/GenBank/DDBJ databases">
        <authorList>
            <person name="Grouzdev D.S."/>
            <person name="Gaisin V.A."/>
            <person name="Rysina M.S."/>
            <person name="Gorlenko V.M."/>
        </authorList>
    </citation>
    <scope>NUCLEOTIDE SEQUENCE [LARGE SCALE GENOMIC DNA]</scope>
    <source>
        <strain evidence="2">Kir15-3F</strain>
    </source>
</reference>
<dbReference type="AlphaFoldDB" id="A0A2A6RHG6"/>
<protein>
    <recommendedName>
        <fullName evidence="3">Antitoxin</fullName>
    </recommendedName>
</protein>
<proteinExistence type="predicted"/>
<sequence>MTHLTSSVIVKSPDILSGTPVFFGTRVPIKNLLDYVRAGESVVEFLDDFPSVSRDQVDAVLALAEMLLMETVDAHPA</sequence>
<dbReference type="PANTHER" id="PTHR34849:SF3">
    <property type="entry name" value="SSR2962 PROTEIN"/>
    <property type="match status" value="1"/>
</dbReference>
<dbReference type="RefSeq" id="WP_097644871.1">
    <property type="nucleotide sequence ID" value="NZ_NQWI01000076.1"/>
</dbReference>
<dbReference type="InterPro" id="IPR007367">
    <property type="entry name" value="DUF433"/>
</dbReference>
<dbReference type="SUPFAM" id="SSF46689">
    <property type="entry name" value="Homeodomain-like"/>
    <property type="match status" value="1"/>
</dbReference>
<dbReference type="EMBL" id="NQWI01000076">
    <property type="protein sequence ID" value="PDW02290.1"/>
    <property type="molecule type" value="Genomic_DNA"/>
</dbReference>
<accession>A0A2A6RHG6</accession>